<keyword evidence="1" id="KW-0472">Membrane</keyword>
<keyword evidence="1" id="KW-1133">Transmembrane helix</keyword>
<name>A0A0F9NVR4_9ZZZZ</name>
<gene>
    <name evidence="2" type="ORF">LCGC14_1213240</name>
</gene>
<evidence type="ECO:0000256" key="1">
    <source>
        <dbReference type="SAM" id="Phobius"/>
    </source>
</evidence>
<comment type="caution">
    <text evidence="2">The sequence shown here is derived from an EMBL/GenBank/DDBJ whole genome shotgun (WGS) entry which is preliminary data.</text>
</comment>
<evidence type="ECO:0000313" key="2">
    <source>
        <dbReference type="EMBL" id="KKM92960.1"/>
    </source>
</evidence>
<dbReference type="AlphaFoldDB" id="A0A0F9NVR4"/>
<accession>A0A0F9NVR4</accession>
<keyword evidence="1" id="KW-0812">Transmembrane</keyword>
<protein>
    <submittedName>
        <fullName evidence="2">Uncharacterized protein</fullName>
    </submittedName>
</protein>
<reference evidence="2" key="1">
    <citation type="journal article" date="2015" name="Nature">
        <title>Complex archaea that bridge the gap between prokaryotes and eukaryotes.</title>
        <authorList>
            <person name="Spang A."/>
            <person name="Saw J.H."/>
            <person name="Jorgensen S.L."/>
            <person name="Zaremba-Niedzwiedzka K."/>
            <person name="Martijn J."/>
            <person name="Lind A.E."/>
            <person name="van Eijk R."/>
            <person name="Schleper C."/>
            <person name="Guy L."/>
            <person name="Ettema T.J."/>
        </authorList>
    </citation>
    <scope>NUCLEOTIDE SEQUENCE</scope>
</reference>
<dbReference type="EMBL" id="LAZR01006330">
    <property type="protein sequence ID" value="KKM92960.1"/>
    <property type="molecule type" value="Genomic_DNA"/>
</dbReference>
<organism evidence="2">
    <name type="scientific">marine sediment metagenome</name>
    <dbReference type="NCBI Taxonomy" id="412755"/>
    <lineage>
        <taxon>unclassified sequences</taxon>
        <taxon>metagenomes</taxon>
        <taxon>ecological metagenomes</taxon>
    </lineage>
</organism>
<sequence length="65" mass="6896">MFSPLVNTLLVIFAGLVTGVVATAAAVIVPMAHVRWGLIAIWLGSGVVGYIGIWIYLLLTADWGK</sequence>
<proteinExistence type="predicted"/>
<feature type="transmembrane region" description="Helical" evidence="1">
    <location>
        <begin position="36"/>
        <end position="59"/>
    </location>
</feature>